<evidence type="ECO:0000313" key="1">
    <source>
        <dbReference type="EnsemblMetazoa" id="GPPI021834-PA"/>
    </source>
</evidence>
<dbReference type="EnsemblMetazoa" id="GPPI021834-RA">
    <property type="protein sequence ID" value="GPPI021834-PA"/>
    <property type="gene ID" value="GPPI021834"/>
</dbReference>
<organism evidence="1 2">
    <name type="scientific">Glossina palpalis gambiensis</name>
    <dbReference type="NCBI Taxonomy" id="67801"/>
    <lineage>
        <taxon>Eukaryota</taxon>
        <taxon>Metazoa</taxon>
        <taxon>Ecdysozoa</taxon>
        <taxon>Arthropoda</taxon>
        <taxon>Hexapoda</taxon>
        <taxon>Insecta</taxon>
        <taxon>Pterygota</taxon>
        <taxon>Neoptera</taxon>
        <taxon>Endopterygota</taxon>
        <taxon>Diptera</taxon>
        <taxon>Brachycera</taxon>
        <taxon>Muscomorpha</taxon>
        <taxon>Hippoboscoidea</taxon>
        <taxon>Glossinidae</taxon>
        <taxon>Glossina</taxon>
    </lineage>
</organism>
<dbReference type="VEuPathDB" id="VectorBase:GPPI021834"/>
<protein>
    <submittedName>
        <fullName evidence="1">Uncharacterized protein</fullName>
    </submittedName>
</protein>
<dbReference type="Proteomes" id="UP000092460">
    <property type="component" value="Unassembled WGS sequence"/>
</dbReference>
<evidence type="ECO:0000313" key="2">
    <source>
        <dbReference type="Proteomes" id="UP000092460"/>
    </source>
</evidence>
<keyword evidence="2" id="KW-1185">Reference proteome</keyword>
<reference evidence="1" key="2">
    <citation type="submission" date="2020-05" db="UniProtKB">
        <authorList>
            <consortium name="EnsemblMetazoa"/>
        </authorList>
    </citation>
    <scope>IDENTIFICATION</scope>
    <source>
        <strain evidence="1">IAEA</strain>
    </source>
</reference>
<name>A0A1B0B826_9MUSC</name>
<proteinExistence type="predicted"/>
<reference evidence="2" key="1">
    <citation type="submission" date="2015-01" db="EMBL/GenBank/DDBJ databases">
        <authorList>
            <person name="Aksoy S."/>
            <person name="Warren W."/>
            <person name="Wilson R.K."/>
        </authorList>
    </citation>
    <scope>NUCLEOTIDE SEQUENCE [LARGE SCALE GENOMIC DNA]</scope>
    <source>
        <strain evidence="2">IAEA</strain>
    </source>
</reference>
<accession>A0A1B0B826</accession>
<sequence>MIYTHKNIYVNETSISQYDFRFYLPSGERSLYGEISADSGCFSVAAYAAVRPLKESHKL</sequence>
<dbReference type="AlphaFoldDB" id="A0A1B0B826"/>
<dbReference type="EMBL" id="JXJN01009815">
    <property type="status" value="NOT_ANNOTATED_CDS"/>
    <property type="molecule type" value="Genomic_DNA"/>
</dbReference>